<dbReference type="SMART" id="SM00333">
    <property type="entry name" value="TUDOR"/>
    <property type="match status" value="2"/>
</dbReference>
<evidence type="ECO:0000313" key="3">
    <source>
        <dbReference type="Proteomes" id="UP000466442"/>
    </source>
</evidence>
<reference evidence="2" key="1">
    <citation type="journal article" date="2021" name="Mol. Ecol. Resour.">
        <title>Apolygus lucorum genome provides insights into omnivorousness and mesophyll feeding.</title>
        <authorList>
            <person name="Liu Y."/>
            <person name="Liu H."/>
            <person name="Wang H."/>
            <person name="Huang T."/>
            <person name="Liu B."/>
            <person name="Yang B."/>
            <person name="Yin L."/>
            <person name="Li B."/>
            <person name="Zhang Y."/>
            <person name="Zhang S."/>
            <person name="Jiang F."/>
            <person name="Zhang X."/>
            <person name="Ren Y."/>
            <person name="Wang B."/>
            <person name="Wang S."/>
            <person name="Lu Y."/>
            <person name="Wu K."/>
            <person name="Fan W."/>
            <person name="Wang G."/>
        </authorList>
    </citation>
    <scope>NUCLEOTIDE SEQUENCE</scope>
    <source>
        <strain evidence="2">12Hb</strain>
    </source>
</reference>
<proteinExistence type="predicted"/>
<dbReference type="InterPro" id="IPR050621">
    <property type="entry name" value="Tudor_domain_containing"/>
</dbReference>
<dbReference type="AlphaFoldDB" id="A0A8S9WWU9"/>
<evidence type="ECO:0000259" key="1">
    <source>
        <dbReference type="PROSITE" id="PS50304"/>
    </source>
</evidence>
<feature type="domain" description="Tudor" evidence="1">
    <location>
        <begin position="44"/>
        <end position="103"/>
    </location>
</feature>
<name>A0A8S9WWU9_APOLU</name>
<dbReference type="Proteomes" id="UP000466442">
    <property type="component" value="Unassembled WGS sequence"/>
</dbReference>
<dbReference type="OrthoDB" id="10023235at2759"/>
<keyword evidence="3" id="KW-1185">Reference proteome</keyword>
<comment type="caution">
    <text evidence="2">The sequence shown here is derived from an EMBL/GenBank/DDBJ whole genome shotgun (WGS) entry which is preliminary data.</text>
</comment>
<sequence length="411" mass="45557">CLVLFTTPGDERLAVTPISLAANQDEMMADLAEYFCQPRENIQNLSEGTICGAVFDDGLWYRVKVSSINMKTRSALIYFIDFGNDYEVSIDGLKKLPDRLLEVPPMAFHIVFVGGKKNFQINDSIDISPIKPTPCGSWLVRTPEDPEPPEEVEILAEELPAEIVQETPAQEDSSTEAQGYPLSKLKFMPVTVMHVEEPGTFWVITQDGMLALLELNQSLAESARSKVKVTPEIGQMYNCLFSGIWCRALLTGVNPHTVFFIDYGNAMEVTPSELLPLPLKLKSLCPLAIRIKLAEGTSSKYFSTEEMGKLSVRALEKVQNVVIVLVEGESYIQSVLDHELSQAAEPPKPKRPNHVVAMLTPKSDAFVAITKAFGEDYFCGSLQISNGPEQFQSVDMISKTLKTKKANPNYV</sequence>
<organism evidence="2 3">
    <name type="scientific">Apolygus lucorum</name>
    <name type="common">Small green plant bug</name>
    <name type="synonym">Lygocoris lucorum</name>
    <dbReference type="NCBI Taxonomy" id="248454"/>
    <lineage>
        <taxon>Eukaryota</taxon>
        <taxon>Metazoa</taxon>
        <taxon>Ecdysozoa</taxon>
        <taxon>Arthropoda</taxon>
        <taxon>Hexapoda</taxon>
        <taxon>Insecta</taxon>
        <taxon>Pterygota</taxon>
        <taxon>Neoptera</taxon>
        <taxon>Paraneoptera</taxon>
        <taxon>Hemiptera</taxon>
        <taxon>Heteroptera</taxon>
        <taxon>Panheteroptera</taxon>
        <taxon>Cimicomorpha</taxon>
        <taxon>Miridae</taxon>
        <taxon>Mirini</taxon>
        <taxon>Apolygus</taxon>
    </lineage>
</organism>
<accession>A0A8S9WWU9</accession>
<feature type="non-terminal residue" evidence="2">
    <location>
        <position position="1"/>
    </location>
</feature>
<dbReference type="SUPFAM" id="SSF63748">
    <property type="entry name" value="Tudor/PWWP/MBT"/>
    <property type="match status" value="2"/>
</dbReference>
<dbReference type="PANTHER" id="PTHR22948:SF29">
    <property type="entry name" value="FI02030P-RELATED"/>
    <property type="match status" value="1"/>
</dbReference>
<dbReference type="Gene3D" id="2.30.30.140">
    <property type="match status" value="2"/>
</dbReference>
<dbReference type="PANTHER" id="PTHR22948">
    <property type="entry name" value="TUDOR DOMAIN CONTAINING PROTEIN"/>
    <property type="match status" value="1"/>
</dbReference>
<dbReference type="Pfam" id="PF00567">
    <property type="entry name" value="TUDOR"/>
    <property type="match status" value="2"/>
</dbReference>
<evidence type="ECO:0000313" key="2">
    <source>
        <dbReference type="EMBL" id="KAF6201400.1"/>
    </source>
</evidence>
<dbReference type="EMBL" id="WIXP02000013">
    <property type="protein sequence ID" value="KAF6201400.1"/>
    <property type="molecule type" value="Genomic_DNA"/>
</dbReference>
<gene>
    <name evidence="2" type="ORF">GE061_005848</name>
</gene>
<dbReference type="PROSITE" id="PS50304">
    <property type="entry name" value="TUDOR"/>
    <property type="match status" value="1"/>
</dbReference>
<dbReference type="InterPro" id="IPR002999">
    <property type="entry name" value="Tudor"/>
</dbReference>
<protein>
    <recommendedName>
        <fullName evidence="1">Tudor domain-containing protein</fullName>
    </recommendedName>
</protein>